<dbReference type="PANTHER" id="PTHR40407">
    <property type="entry name" value="MEMBRANE PROTEIN-LIKE PROTEIN"/>
    <property type="match status" value="1"/>
</dbReference>
<keyword evidence="2" id="KW-1133">Transmembrane helix</keyword>
<evidence type="ECO:0000313" key="4">
    <source>
        <dbReference type="EMBL" id="WEK40275.1"/>
    </source>
</evidence>
<organism evidence="4 5">
    <name type="scientific">Candidatus Brevundimonas colombiensis</name>
    <dbReference type="NCBI Taxonomy" id="3121376"/>
    <lineage>
        <taxon>Bacteria</taxon>
        <taxon>Pseudomonadati</taxon>
        <taxon>Pseudomonadota</taxon>
        <taxon>Alphaproteobacteria</taxon>
        <taxon>Caulobacterales</taxon>
        <taxon>Caulobacteraceae</taxon>
        <taxon>Brevundimonas</taxon>
    </lineage>
</organism>
<evidence type="ECO:0000259" key="3">
    <source>
        <dbReference type="Pfam" id="PF07786"/>
    </source>
</evidence>
<protein>
    <submittedName>
        <fullName evidence="4">DUF1624 domain-containing protein</fullName>
    </submittedName>
</protein>
<evidence type="ECO:0000256" key="1">
    <source>
        <dbReference type="SAM" id="MobiDB-lite"/>
    </source>
</evidence>
<feature type="transmembrane region" description="Helical" evidence="2">
    <location>
        <begin position="175"/>
        <end position="194"/>
    </location>
</feature>
<sequence length="414" mass="44055">MTLSTAATLSPSAPAPAPAPAVSRPALALAGVGARIRSIDALRGLVILLMLVDHAREFFFIHAQVSDPMDVSTTAPGLFFTRLSAHLCAPVFVALTGLGAWLYADKTARGGDRARAASGFLLKRGLFLVALELTVVSFAWTFSLSPQTIYLQVIWVIGLSMIALAALVHLPRPALIGVGLIIVLGHNLLDPISIAPGQAGHALWAILHERGFIDLSGLGLGVEQARTSYPLLPWIGVIALGYGVGPWFAGPQGLRIRRLAATGLSALALFAILRVLNLYGDPTPWAVQATPLQTAMSVLNLTKYPPSADFILLTLGVGALLLAGLERASDRLIGLLAVFGAAPLFFYLIHLYALHLLQRGSLAVFGANQGDGFAVPGVGWLWALAAIVAIPCWFACRWFARIKRTSGQPWMKYL</sequence>
<feature type="transmembrane region" description="Helical" evidence="2">
    <location>
        <begin position="373"/>
        <end position="396"/>
    </location>
</feature>
<gene>
    <name evidence="4" type="ORF">P0Y50_01335</name>
</gene>
<dbReference type="PANTHER" id="PTHR40407:SF1">
    <property type="entry name" value="HEPARAN-ALPHA-GLUCOSAMINIDE N-ACETYLTRANSFERASE CATALYTIC DOMAIN-CONTAINING PROTEIN"/>
    <property type="match status" value="1"/>
</dbReference>
<feature type="transmembrane region" description="Helical" evidence="2">
    <location>
        <begin position="332"/>
        <end position="353"/>
    </location>
</feature>
<dbReference type="Pfam" id="PF07786">
    <property type="entry name" value="HGSNAT_cat"/>
    <property type="match status" value="1"/>
</dbReference>
<keyword evidence="2" id="KW-0472">Membrane</keyword>
<dbReference type="Proteomes" id="UP001213664">
    <property type="component" value="Chromosome"/>
</dbReference>
<evidence type="ECO:0000313" key="5">
    <source>
        <dbReference type="Proteomes" id="UP001213664"/>
    </source>
</evidence>
<dbReference type="InterPro" id="IPR012429">
    <property type="entry name" value="HGSNAT_cat"/>
</dbReference>
<feature type="transmembrane region" description="Helical" evidence="2">
    <location>
        <begin position="256"/>
        <end position="276"/>
    </location>
</feature>
<name>A0AAJ5X4M9_9CAUL</name>
<feature type="transmembrane region" description="Helical" evidence="2">
    <location>
        <begin position="83"/>
        <end position="104"/>
    </location>
</feature>
<feature type="region of interest" description="Disordered" evidence="1">
    <location>
        <begin position="1"/>
        <end position="21"/>
    </location>
</feature>
<reference evidence="4" key="1">
    <citation type="submission" date="2023-03" db="EMBL/GenBank/DDBJ databases">
        <title>Andean soil-derived lignocellulolytic bacterial consortium as a source of novel taxa and putative plastic-active enzymes.</title>
        <authorList>
            <person name="Diaz-Garcia L."/>
            <person name="Chuvochina M."/>
            <person name="Feuerriegel G."/>
            <person name="Bunk B."/>
            <person name="Sproer C."/>
            <person name="Streit W.R."/>
            <person name="Rodriguez L.M."/>
            <person name="Overmann J."/>
            <person name="Jimenez D.J."/>
        </authorList>
    </citation>
    <scope>NUCLEOTIDE SEQUENCE</scope>
    <source>
        <strain evidence="4">MAG 833</strain>
    </source>
</reference>
<feature type="compositionally biased region" description="Low complexity" evidence="1">
    <location>
        <begin position="1"/>
        <end position="12"/>
    </location>
</feature>
<feature type="transmembrane region" description="Helical" evidence="2">
    <location>
        <begin position="149"/>
        <end position="168"/>
    </location>
</feature>
<proteinExistence type="predicted"/>
<feature type="transmembrane region" description="Helical" evidence="2">
    <location>
        <begin position="125"/>
        <end position="143"/>
    </location>
</feature>
<dbReference type="EMBL" id="CP119326">
    <property type="protein sequence ID" value="WEK40275.1"/>
    <property type="molecule type" value="Genomic_DNA"/>
</dbReference>
<feature type="transmembrane region" description="Helical" evidence="2">
    <location>
        <begin position="307"/>
        <end position="325"/>
    </location>
</feature>
<accession>A0AAJ5X4M9</accession>
<keyword evidence="2" id="KW-0812">Transmembrane</keyword>
<dbReference type="AlphaFoldDB" id="A0AAJ5X4M9"/>
<evidence type="ECO:0000256" key="2">
    <source>
        <dbReference type="SAM" id="Phobius"/>
    </source>
</evidence>
<feature type="transmembrane region" description="Helical" evidence="2">
    <location>
        <begin position="231"/>
        <end position="249"/>
    </location>
</feature>
<feature type="domain" description="Heparan-alpha-glucosaminide N-acetyltransferase catalytic" evidence="3">
    <location>
        <begin position="35"/>
        <end position="251"/>
    </location>
</feature>